<evidence type="ECO:0000313" key="2">
    <source>
        <dbReference type="Proteomes" id="UP000018040"/>
    </source>
</evidence>
<comment type="caution">
    <text evidence="1">The sequence shown here is derived from an EMBL/GenBank/DDBJ whole genome shotgun (WGS) entry which is preliminary data.</text>
</comment>
<reference evidence="1 2" key="2">
    <citation type="journal article" date="2013" name="Genome Biol. Evol.">
        <title>Genome sequencing of Giardia lamblia genotypes A2 and B isolates (DH and GS) and comparative analysis with the genomes of genotypes A1 and E (WB and Pig).</title>
        <authorList>
            <person name="Adam R.D."/>
            <person name="Dahlstrom E.W."/>
            <person name="Martens C.A."/>
            <person name="Bruno D.P."/>
            <person name="Barbian K.D."/>
            <person name="Ricklefs S.M."/>
            <person name="Hernandez M.M."/>
            <person name="Narla N.P."/>
            <person name="Patel R.B."/>
            <person name="Porcella S.F."/>
            <person name="Nash T.E."/>
        </authorList>
    </citation>
    <scope>NUCLEOTIDE SEQUENCE [LARGE SCALE GENOMIC DNA]</scope>
    <source>
        <strain evidence="1 2">GS</strain>
    </source>
</reference>
<dbReference type="EMBL" id="AHHH01000335">
    <property type="protein sequence ID" value="ESU40077.1"/>
    <property type="molecule type" value="Genomic_DNA"/>
</dbReference>
<accession>V6TNY5</accession>
<feature type="non-terminal residue" evidence="1">
    <location>
        <position position="1"/>
    </location>
</feature>
<dbReference type="AlphaFoldDB" id="V6TNY5"/>
<sequence>VQIPALACRAPKDSANDGRHLSCSLTNRCDLHSLAAELSITCLGFEAHPCTLSLSEQNLHTPTQNWCIHIHQYTGFPVTVYSRWSLVISFCCRPWAA</sequence>
<evidence type="ECO:0000313" key="1">
    <source>
        <dbReference type="EMBL" id="ESU40077.1"/>
    </source>
</evidence>
<organism evidence="1 2">
    <name type="scientific">Giardia intestinalis</name>
    <name type="common">Giardia lamblia</name>
    <dbReference type="NCBI Taxonomy" id="5741"/>
    <lineage>
        <taxon>Eukaryota</taxon>
        <taxon>Metamonada</taxon>
        <taxon>Diplomonadida</taxon>
        <taxon>Hexamitidae</taxon>
        <taxon>Giardiinae</taxon>
        <taxon>Giardia</taxon>
    </lineage>
</organism>
<reference evidence="2" key="1">
    <citation type="submission" date="2012-02" db="EMBL/GenBank/DDBJ databases">
        <title>Genome sequencing of Giardia lamblia Genotypes A2 and B isolates (DH and GS) and comparative analysis with the genomes of Genotypes A1 and E (WB and Pig).</title>
        <authorList>
            <person name="Adam R."/>
            <person name="Dahlstrom E."/>
            <person name="Martens C."/>
            <person name="Bruno D."/>
            <person name="Barbian K."/>
            <person name="Porcella S.F."/>
            <person name="Nash T."/>
        </authorList>
    </citation>
    <scope>NUCLEOTIDE SEQUENCE</scope>
    <source>
        <strain evidence="2">GS</strain>
    </source>
</reference>
<dbReference type="Proteomes" id="UP000018040">
    <property type="component" value="Unassembled WGS sequence"/>
</dbReference>
<gene>
    <name evidence="1" type="ORF">GSB_155454</name>
</gene>
<protein>
    <submittedName>
        <fullName evidence="1">Copper-importing ATPase</fullName>
    </submittedName>
</protein>
<name>V6TNY5_GIAIN</name>
<proteinExistence type="predicted"/>